<gene>
    <name evidence="1" type="ORF">TM448A03559_0003</name>
</gene>
<dbReference type="EMBL" id="MT144423">
    <property type="protein sequence ID" value="QJA53453.1"/>
    <property type="molecule type" value="Genomic_DNA"/>
</dbReference>
<name>A0A6H1ZZT7_9ZZZZ</name>
<organism evidence="1">
    <name type="scientific">viral metagenome</name>
    <dbReference type="NCBI Taxonomy" id="1070528"/>
    <lineage>
        <taxon>unclassified sequences</taxon>
        <taxon>metagenomes</taxon>
        <taxon>organismal metagenomes</taxon>
    </lineage>
</organism>
<dbReference type="AlphaFoldDB" id="A0A6H1ZZT7"/>
<accession>A0A6H1ZZT7</accession>
<evidence type="ECO:0000313" key="1">
    <source>
        <dbReference type="EMBL" id="QJA53453.1"/>
    </source>
</evidence>
<protein>
    <submittedName>
        <fullName evidence="1">Uncharacterized protein</fullName>
    </submittedName>
</protein>
<proteinExistence type="predicted"/>
<reference evidence="1" key="1">
    <citation type="submission" date="2020-03" db="EMBL/GenBank/DDBJ databases">
        <title>The deep terrestrial virosphere.</title>
        <authorList>
            <person name="Holmfeldt K."/>
            <person name="Nilsson E."/>
            <person name="Simone D."/>
            <person name="Lopez-Fernandez M."/>
            <person name="Wu X."/>
            <person name="de Brujin I."/>
            <person name="Lundin D."/>
            <person name="Andersson A."/>
            <person name="Bertilsson S."/>
            <person name="Dopson M."/>
        </authorList>
    </citation>
    <scope>NUCLEOTIDE SEQUENCE</scope>
    <source>
        <strain evidence="1">TM448A03559</strain>
    </source>
</reference>
<sequence>MWYVVDLKTGAVVAMDPRREVAEDWALAWGLSALSETEYLARLQLP</sequence>